<keyword evidence="1" id="KW-0812">Transmembrane</keyword>
<dbReference type="EMBL" id="BNJF01000010">
    <property type="protein sequence ID" value="GHO50965.1"/>
    <property type="molecule type" value="Genomic_DNA"/>
</dbReference>
<dbReference type="Proteomes" id="UP000612362">
    <property type="component" value="Unassembled WGS sequence"/>
</dbReference>
<reference evidence="2" key="1">
    <citation type="submission" date="2020-10" db="EMBL/GenBank/DDBJ databases">
        <title>Taxonomic study of unclassified bacteria belonging to the class Ktedonobacteria.</title>
        <authorList>
            <person name="Yabe S."/>
            <person name="Wang C.M."/>
            <person name="Zheng Y."/>
            <person name="Sakai Y."/>
            <person name="Cavaletti L."/>
            <person name="Monciardini P."/>
            <person name="Donadio S."/>
        </authorList>
    </citation>
    <scope>NUCLEOTIDE SEQUENCE</scope>
    <source>
        <strain evidence="2">SOSP1-1</strain>
    </source>
</reference>
<evidence type="ECO:0000313" key="3">
    <source>
        <dbReference type="Proteomes" id="UP000612362"/>
    </source>
</evidence>
<dbReference type="RefSeq" id="WP_220199917.1">
    <property type="nucleotide sequence ID" value="NZ_BNJF01000010.1"/>
</dbReference>
<protein>
    <submittedName>
        <fullName evidence="2">Uncharacterized protein</fullName>
    </submittedName>
</protein>
<feature type="transmembrane region" description="Helical" evidence="1">
    <location>
        <begin position="45"/>
        <end position="66"/>
    </location>
</feature>
<evidence type="ECO:0000313" key="2">
    <source>
        <dbReference type="EMBL" id="GHO50965.1"/>
    </source>
</evidence>
<evidence type="ECO:0000256" key="1">
    <source>
        <dbReference type="SAM" id="Phobius"/>
    </source>
</evidence>
<organism evidence="2 3">
    <name type="scientific">Ktedonospora formicarum</name>
    <dbReference type="NCBI Taxonomy" id="2778364"/>
    <lineage>
        <taxon>Bacteria</taxon>
        <taxon>Bacillati</taxon>
        <taxon>Chloroflexota</taxon>
        <taxon>Ktedonobacteria</taxon>
        <taxon>Ktedonobacterales</taxon>
        <taxon>Ktedonobacteraceae</taxon>
        <taxon>Ktedonospora</taxon>
    </lineage>
</organism>
<keyword evidence="1" id="KW-0472">Membrane</keyword>
<dbReference type="AlphaFoldDB" id="A0A8J3MX18"/>
<feature type="transmembrane region" description="Helical" evidence="1">
    <location>
        <begin position="72"/>
        <end position="92"/>
    </location>
</feature>
<sequence length="96" mass="10505">MVTTYITGTMNSLISTLVKRLKQPSPGSPVTNDKMRGFIPFSTPVLQATMLLIYLFGAFMNGLIAFTQPSLVLLLPGMALIIVVVRAVSHALQQRR</sequence>
<comment type="caution">
    <text evidence="2">The sequence shown here is derived from an EMBL/GenBank/DDBJ whole genome shotgun (WGS) entry which is preliminary data.</text>
</comment>
<name>A0A8J3MX18_9CHLR</name>
<gene>
    <name evidence="2" type="ORF">KSX_91280</name>
</gene>
<keyword evidence="1" id="KW-1133">Transmembrane helix</keyword>
<keyword evidence="3" id="KW-1185">Reference proteome</keyword>
<proteinExistence type="predicted"/>
<accession>A0A8J3MX18</accession>